<keyword evidence="3" id="KW-0677">Repeat</keyword>
<dbReference type="InterPro" id="IPR036116">
    <property type="entry name" value="FN3_sf"/>
</dbReference>
<evidence type="ECO:0000256" key="4">
    <source>
        <dbReference type="ARBA" id="ARBA00023180"/>
    </source>
</evidence>
<accession>A0A6A5DQS8</accession>
<dbReference type="InterPro" id="IPR013783">
    <property type="entry name" value="Ig-like_fold"/>
</dbReference>
<dbReference type="GO" id="GO:0016020">
    <property type="term" value="C:membrane"/>
    <property type="evidence" value="ECO:0007669"/>
    <property type="project" value="InterPro"/>
</dbReference>
<dbReference type="GO" id="GO:0004896">
    <property type="term" value="F:cytokine receptor activity"/>
    <property type="evidence" value="ECO:0007669"/>
    <property type="project" value="InterPro"/>
</dbReference>
<dbReference type="OrthoDB" id="6381660at2759"/>
<organism evidence="7 8">
    <name type="scientific">Perca fluviatilis</name>
    <name type="common">European perch</name>
    <dbReference type="NCBI Taxonomy" id="8168"/>
    <lineage>
        <taxon>Eukaryota</taxon>
        <taxon>Metazoa</taxon>
        <taxon>Chordata</taxon>
        <taxon>Craniata</taxon>
        <taxon>Vertebrata</taxon>
        <taxon>Euteleostomi</taxon>
        <taxon>Actinopterygii</taxon>
        <taxon>Neopterygii</taxon>
        <taxon>Teleostei</taxon>
        <taxon>Neoteleostei</taxon>
        <taxon>Acanthomorphata</taxon>
        <taxon>Eupercaria</taxon>
        <taxon>Perciformes</taxon>
        <taxon>Percoidei</taxon>
        <taxon>Percidae</taxon>
        <taxon>Percinae</taxon>
        <taxon>Perca</taxon>
    </lineage>
</organism>
<dbReference type="PANTHER" id="PTHR48483:SF2">
    <property type="entry name" value="INTERLEUKIN-27 SUBUNIT BETA"/>
    <property type="match status" value="1"/>
</dbReference>
<dbReference type="SUPFAM" id="SSF49265">
    <property type="entry name" value="Fibronectin type III"/>
    <property type="match status" value="2"/>
</dbReference>
<dbReference type="Proteomes" id="UP000465112">
    <property type="component" value="Chromosome 20"/>
</dbReference>
<comment type="caution">
    <text evidence="7">The sequence shown here is derived from an EMBL/GenBank/DDBJ whole genome shotgun (WGS) entry which is preliminary data.</text>
</comment>
<dbReference type="Gene3D" id="2.60.40.10">
    <property type="entry name" value="Immunoglobulins"/>
    <property type="match status" value="2"/>
</dbReference>
<dbReference type="InterPro" id="IPR053073">
    <property type="entry name" value="IL11/IL27_subunit_beta"/>
</dbReference>
<evidence type="ECO:0000256" key="5">
    <source>
        <dbReference type="SAM" id="SignalP"/>
    </source>
</evidence>
<dbReference type="SMART" id="SM00060">
    <property type="entry name" value="FN3"/>
    <property type="match status" value="2"/>
</dbReference>
<dbReference type="InterPro" id="IPR056621">
    <property type="entry name" value="FN3_IL27B_N"/>
</dbReference>
<evidence type="ECO:0000259" key="6">
    <source>
        <dbReference type="PROSITE" id="PS50853"/>
    </source>
</evidence>
<feature type="domain" description="Fibronectin type-III" evidence="6">
    <location>
        <begin position="150"/>
        <end position="249"/>
    </location>
</feature>
<dbReference type="InterPro" id="IPR003530">
    <property type="entry name" value="Hematopoietin_rcpt_L_F3_CS"/>
</dbReference>
<feature type="signal peptide" evidence="5">
    <location>
        <begin position="1"/>
        <end position="23"/>
    </location>
</feature>
<evidence type="ECO:0000313" key="7">
    <source>
        <dbReference type="EMBL" id="KAF1374681.1"/>
    </source>
</evidence>
<gene>
    <name evidence="7" type="ORF">PFLUV_G00231620</name>
</gene>
<dbReference type="AlphaFoldDB" id="A0A6A5DQS8"/>
<keyword evidence="2 5" id="KW-0732">Signal</keyword>
<dbReference type="CDD" id="cd00063">
    <property type="entry name" value="FN3"/>
    <property type="match status" value="1"/>
</dbReference>
<dbReference type="InterPro" id="IPR003961">
    <property type="entry name" value="FN3_dom"/>
</dbReference>
<dbReference type="Pfam" id="PF24031">
    <property type="entry name" value="FN3_IL27B_N"/>
    <property type="match status" value="1"/>
</dbReference>
<dbReference type="Pfam" id="PF00041">
    <property type="entry name" value="fn3"/>
    <property type="match status" value="1"/>
</dbReference>
<comment type="similarity">
    <text evidence="1">Belongs to the type I cytokine receptor family. Type 3 subfamily.</text>
</comment>
<evidence type="ECO:0000256" key="2">
    <source>
        <dbReference type="ARBA" id="ARBA00022729"/>
    </source>
</evidence>
<keyword evidence="4" id="KW-0325">Glycoprotein</keyword>
<protein>
    <recommendedName>
        <fullName evidence="6">Fibronectin type-III domain-containing protein</fullName>
    </recommendedName>
</protein>
<proteinExistence type="inferred from homology"/>
<keyword evidence="8" id="KW-1185">Reference proteome</keyword>
<name>A0A6A5DQS8_PERFL</name>
<reference evidence="7 8" key="1">
    <citation type="submission" date="2019-06" db="EMBL/GenBank/DDBJ databases">
        <title>A chromosome-scale genome assembly of the European perch, Perca fluviatilis.</title>
        <authorList>
            <person name="Roques C."/>
            <person name="Zahm M."/>
            <person name="Cabau C."/>
            <person name="Klopp C."/>
            <person name="Bouchez O."/>
            <person name="Donnadieu C."/>
            <person name="Kuhl H."/>
            <person name="Gislard M."/>
            <person name="Guendouz S."/>
            <person name="Journot L."/>
            <person name="Haffray P."/>
            <person name="Bestin A."/>
            <person name="Morvezen R."/>
            <person name="Feron R."/>
            <person name="Wen M."/>
            <person name="Jouanno E."/>
            <person name="Herpin A."/>
            <person name="Schartl M."/>
            <person name="Postlethwait J."/>
            <person name="Schaerlinger B."/>
            <person name="Chardard D."/>
            <person name="Lecocq T."/>
            <person name="Poncet C."/>
            <person name="Jaffrelo L."/>
            <person name="Lampietro C."/>
            <person name="Guiguen Y."/>
        </authorList>
    </citation>
    <scope>NUCLEOTIDE SEQUENCE [LARGE SCALE GENOMIC DNA]</scope>
    <source>
        <tissue evidence="7">Blood</tissue>
    </source>
</reference>
<dbReference type="EMBL" id="VHII01000020">
    <property type="protein sequence ID" value="KAF1374681.1"/>
    <property type="molecule type" value="Genomic_DNA"/>
</dbReference>
<dbReference type="PANTHER" id="PTHR48483">
    <property type="entry name" value="INTERLEUKIN-27 SUBUNIT BETA"/>
    <property type="match status" value="1"/>
</dbReference>
<dbReference type="PROSITE" id="PS01354">
    <property type="entry name" value="HEMATOPO_REC_L_F3"/>
    <property type="match status" value="1"/>
</dbReference>
<evidence type="ECO:0000256" key="3">
    <source>
        <dbReference type="ARBA" id="ARBA00022737"/>
    </source>
</evidence>
<evidence type="ECO:0000256" key="1">
    <source>
        <dbReference type="ARBA" id="ARBA00010890"/>
    </source>
</evidence>
<sequence length="251" mass="27517">MAAIAGSVWVTATLFMFVLGGQALDLLRVNATSRNPPSTPTVHCWCASYPNLTVCSWPEPSLSPSTHYVATYSERHRQKVTQQCHLIQPGSSSSDLISASSPSSERLWHCHLPNLKLLTSYIINVTAVSSGGSSSHLSSFMLEDIVKPDPPINVRVSPNGIRNLLVEWSPPPSWANLDIFPLKYQILYQCKSRGTPKSFNLGPYEKTKVELKGLTQGGSYVFQVCAKELLGLGKCSDWSSPVQITIPRTKS</sequence>
<dbReference type="PROSITE" id="PS50853">
    <property type="entry name" value="FN3"/>
    <property type="match status" value="1"/>
</dbReference>
<evidence type="ECO:0000313" key="8">
    <source>
        <dbReference type="Proteomes" id="UP000465112"/>
    </source>
</evidence>
<feature type="chain" id="PRO_5025481727" description="Fibronectin type-III domain-containing protein" evidence="5">
    <location>
        <begin position="24"/>
        <end position="251"/>
    </location>
</feature>